<dbReference type="FunFam" id="2.60.200.30:FF:000009">
    <property type="entry name" value="Poly(P)/ATP NAD kinase"/>
    <property type="match status" value="1"/>
</dbReference>
<dbReference type="GO" id="GO:0005524">
    <property type="term" value="F:ATP binding"/>
    <property type="evidence" value="ECO:0007669"/>
    <property type="project" value="UniProtKB-KW"/>
</dbReference>
<comment type="caution">
    <text evidence="8">The sequence shown here is derived from an EMBL/GenBank/DDBJ whole genome shotgun (WGS) entry which is preliminary data.</text>
</comment>
<dbReference type="GO" id="GO:0019674">
    <property type="term" value="P:NAD+ metabolic process"/>
    <property type="evidence" value="ECO:0007669"/>
    <property type="project" value="InterPro"/>
</dbReference>
<dbReference type="InterPro" id="IPR017438">
    <property type="entry name" value="ATP-NAD_kinase_N"/>
</dbReference>
<dbReference type="EMBL" id="RRYP01008960">
    <property type="protein sequence ID" value="TNV79395.1"/>
    <property type="molecule type" value="Genomic_DNA"/>
</dbReference>
<dbReference type="PANTHER" id="PTHR20275:SF0">
    <property type="entry name" value="NAD KINASE"/>
    <property type="match status" value="1"/>
</dbReference>
<dbReference type="Pfam" id="PF20143">
    <property type="entry name" value="NAD_kinase_C"/>
    <property type="match status" value="1"/>
</dbReference>
<evidence type="ECO:0000256" key="1">
    <source>
        <dbReference type="ARBA" id="ARBA00010995"/>
    </source>
</evidence>
<evidence type="ECO:0000313" key="8">
    <source>
        <dbReference type="EMBL" id="TNV79395.1"/>
    </source>
</evidence>
<dbReference type="OrthoDB" id="24581at2759"/>
<dbReference type="GO" id="GO:0006741">
    <property type="term" value="P:NADP+ biosynthetic process"/>
    <property type="evidence" value="ECO:0007669"/>
    <property type="project" value="InterPro"/>
</dbReference>
<keyword evidence="5" id="KW-0067">ATP-binding</keyword>
<name>A0A8J8NRV5_HALGN</name>
<dbReference type="PANTHER" id="PTHR20275">
    <property type="entry name" value="NAD KINASE"/>
    <property type="match status" value="1"/>
</dbReference>
<dbReference type="InterPro" id="IPR016064">
    <property type="entry name" value="NAD/diacylglycerol_kinase_sf"/>
</dbReference>
<dbReference type="InterPro" id="IPR017437">
    <property type="entry name" value="ATP-NAD_kinase_PpnK-typ_C"/>
</dbReference>
<keyword evidence="2" id="KW-0808">Transferase</keyword>
<keyword evidence="9" id="KW-1185">Reference proteome</keyword>
<evidence type="ECO:0008006" key="10">
    <source>
        <dbReference type="Google" id="ProtNLM"/>
    </source>
</evidence>
<evidence type="ECO:0000313" key="9">
    <source>
        <dbReference type="Proteomes" id="UP000785679"/>
    </source>
</evidence>
<evidence type="ECO:0000256" key="2">
    <source>
        <dbReference type="ARBA" id="ARBA00022679"/>
    </source>
</evidence>
<keyword evidence="3" id="KW-0547">Nucleotide-binding</keyword>
<dbReference type="HAMAP" id="MF_00361">
    <property type="entry name" value="NAD_kinase"/>
    <property type="match status" value="1"/>
</dbReference>
<dbReference type="InterPro" id="IPR002504">
    <property type="entry name" value="NADK"/>
</dbReference>
<evidence type="ECO:0000256" key="3">
    <source>
        <dbReference type="ARBA" id="ARBA00022741"/>
    </source>
</evidence>
<evidence type="ECO:0000256" key="4">
    <source>
        <dbReference type="ARBA" id="ARBA00022777"/>
    </source>
</evidence>
<sequence>MLQYFLSRQHEVAVKIYVEKWLKDQVSKQQLGEQTDGEEHKAMDLDQLHIFDSKDEVEKKSINYAVTLGGDGTILYAAKQFTGRYIPPIVSFAQGSLGYMCNFEFDEFQGLFERLFYQQFSEDQKINPSLDVRARLKISVLENPIRKVYRGGQLENFEEMNIKNYHIVNEVVLDRGPSPYCIQVEIFIDDHYFTTCVGDGLIISTPTGSTAYNLAAGGPIVQSNVPSICLTPLAPHSLSFRPLILPENCTIKVRKAKDNRTPAWVSLDGATRFEIQDGESLEIRTSKHRMSFVVDPHDNLNQLWAERLTSLLNWNVRPYMKPLSKKQGAAI</sequence>
<evidence type="ECO:0000256" key="7">
    <source>
        <dbReference type="ARBA" id="ARBA00023027"/>
    </source>
</evidence>
<comment type="similarity">
    <text evidence="1">Belongs to the NAD kinase family.</text>
</comment>
<organism evidence="8 9">
    <name type="scientific">Halteria grandinella</name>
    <dbReference type="NCBI Taxonomy" id="5974"/>
    <lineage>
        <taxon>Eukaryota</taxon>
        <taxon>Sar</taxon>
        <taxon>Alveolata</taxon>
        <taxon>Ciliophora</taxon>
        <taxon>Intramacronucleata</taxon>
        <taxon>Spirotrichea</taxon>
        <taxon>Stichotrichia</taxon>
        <taxon>Sporadotrichida</taxon>
        <taxon>Halteriidae</taxon>
        <taxon>Halteria</taxon>
    </lineage>
</organism>
<dbReference type="Pfam" id="PF01513">
    <property type="entry name" value="NAD_kinase"/>
    <property type="match status" value="1"/>
</dbReference>
<protein>
    <recommendedName>
        <fullName evidence="10">NAD kinase</fullName>
    </recommendedName>
</protein>
<dbReference type="Proteomes" id="UP000785679">
    <property type="component" value="Unassembled WGS sequence"/>
</dbReference>
<proteinExistence type="inferred from homology"/>
<dbReference type="GO" id="GO:0003951">
    <property type="term" value="F:NAD+ kinase activity"/>
    <property type="evidence" value="ECO:0007669"/>
    <property type="project" value="InterPro"/>
</dbReference>
<dbReference type="Gene3D" id="3.40.50.10330">
    <property type="entry name" value="Probable inorganic polyphosphate/atp-NAD kinase, domain 1"/>
    <property type="match status" value="1"/>
</dbReference>
<dbReference type="AlphaFoldDB" id="A0A8J8NRV5"/>
<evidence type="ECO:0000256" key="5">
    <source>
        <dbReference type="ARBA" id="ARBA00022840"/>
    </source>
</evidence>
<reference evidence="8" key="1">
    <citation type="submission" date="2019-06" db="EMBL/GenBank/DDBJ databases">
        <authorList>
            <person name="Zheng W."/>
        </authorList>
    </citation>
    <scope>NUCLEOTIDE SEQUENCE</scope>
    <source>
        <strain evidence="8">QDHG01</strain>
    </source>
</reference>
<dbReference type="SUPFAM" id="SSF111331">
    <property type="entry name" value="NAD kinase/diacylglycerol kinase-like"/>
    <property type="match status" value="1"/>
</dbReference>
<evidence type="ECO:0000256" key="6">
    <source>
        <dbReference type="ARBA" id="ARBA00022857"/>
    </source>
</evidence>
<dbReference type="Gene3D" id="2.60.200.30">
    <property type="entry name" value="Probable inorganic polyphosphate/atp-NAD kinase, domain 2"/>
    <property type="match status" value="1"/>
</dbReference>
<gene>
    <name evidence="8" type="ORF">FGO68_gene15599</name>
</gene>
<accession>A0A8J8NRV5</accession>
<keyword evidence="4" id="KW-0418">Kinase</keyword>
<keyword evidence="7" id="KW-0520">NAD</keyword>
<keyword evidence="6" id="KW-0521">NADP</keyword>